<sequence>MTDYKDLKLKTDPIVEALFEIRFRKSDAMPSSALAGLVFSAYREQYPHFENLPASNVPQEVRDRDESFHYKATHRISGDGYAISVGDRVCSLSGRRPYKHWEDFKERILGLIEALKQFNVIEVVDRISLRYINFFESEEVFPDHYKYIDFSCNLASKKLEEYPTTVKTQIPVGNCKNIIQIVPGASVSVPPDVSETNGLVFDIDSIMDGPFEDFWSKVDGYLDDIHRTEKQIFFESLSELAKEHFGLAE</sequence>
<dbReference type="RefSeq" id="WP_133735659.1">
    <property type="nucleotide sequence ID" value="NZ_SOAX01000002.1"/>
</dbReference>
<dbReference type="Proteomes" id="UP000295830">
    <property type="component" value="Unassembled WGS sequence"/>
</dbReference>
<dbReference type="EMBL" id="SOAX01000002">
    <property type="protein sequence ID" value="TDT43597.1"/>
    <property type="molecule type" value="Genomic_DNA"/>
</dbReference>
<keyword evidence="2" id="KW-1185">Reference proteome</keyword>
<gene>
    <name evidence="1" type="ORF">DES49_1421</name>
</gene>
<accession>A0A4R7K0V9</accession>
<dbReference type="AlphaFoldDB" id="A0A4R7K0V9"/>
<dbReference type="OrthoDB" id="5767768at2"/>
<proteinExistence type="predicted"/>
<protein>
    <submittedName>
        <fullName evidence="1">Uncharacterized protein (TIGR04255 family)</fullName>
    </submittedName>
</protein>
<comment type="caution">
    <text evidence="1">The sequence shown here is derived from an EMBL/GenBank/DDBJ whole genome shotgun (WGS) entry which is preliminary data.</text>
</comment>
<evidence type="ECO:0000313" key="2">
    <source>
        <dbReference type="Proteomes" id="UP000295830"/>
    </source>
</evidence>
<name>A0A4R7K0V9_9GAMM</name>
<reference evidence="1 2" key="1">
    <citation type="submission" date="2019-03" db="EMBL/GenBank/DDBJ databases">
        <title>Genomic Encyclopedia of Type Strains, Phase IV (KMG-IV): sequencing the most valuable type-strain genomes for metagenomic binning, comparative biology and taxonomic classification.</title>
        <authorList>
            <person name="Goeker M."/>
        </authorList>
    </citation>
    <scope>NUCLEOTIDE SEQUENCE [LARGE SCALE GENOMIC DNA]</scope>
    <source>
        <strain evidence="1 2">DSM 15505</strain>
    </source>
</reference>
<evidence type="ECO:0000313" key="1">
    <source>
        <dbReference type="EMBL" id="TDT43597.1"/>
    </source>
</evidence>
<dbReference type="InterPro" id="IPR026349">
    <property type="entry name" value="CHP04255"/>
</dbReference>
<organism evidence="1 2">
    <name type="scientific">Halospina denitrificans</name>
    <dbReference type="NCBI Taxonomy" id="332522"/>
    <lineage>
        <taxon>Bacteria</taxon>
        <taxon>Pseudomonadati</taxon>
        <taxon>Pseudomonadota</taxon>
        <taxon>Gammaproteobacteria</taxon>
        <taxon>Halospina</taxon>
    </lineage>
</organism>
<dbReference type="NCBIfam" id="TIGR04255">
    <property type="entry name" value="sporadTIGR04255"/>
    <property type="match status" value="1"/>
</dbReference>